<dbReference type="GO" id="GO:0008234">
    <property type="term" value="F:cysteine-type peptidase activity"/>
    <property type="evidence" value="ECO:0007669"/>
    <property type="project" value="InterPro"/>
</dbReference>
<dbReference type="OrthoDB" id="785633at2759"/>
<reference evidence="5" key="1">
    <citation type="journal article" date="2023" name="Proc. Natl. Acad. Sci. U.S.A.">
        <title>Genomic and structural basis for evolution of tropane alkaloid biosynthesis.</title>
        <authorList>
            <person name="Wanga Y.-J."/>
            <person name="Taina T."/>
            <person name="Yua J.-Y."/>
            <person name="Lia J."/>
            <person name="Xua B."/>
            <person name="Chenc J."/>
            <person name="D'Auriad J.C."/>
            <person name="Huanga J.-P."/>
            <person name="Huanga S.-X."/>
        </authorList>
    </citation>
    <scope>NUCLEOTIDE SEQUENCE [LARGE SCALE GENOMIC DNA]</scope>
    <source>
        <strain evidence="5">cv. KIB-2019</strain>
    </source>
</reference>
<dbReference type="InterPro" id="IPR000668">
    <property type="entry name" value="Peptidase_C1A_C"/>
</dbReference>
<dbReference type="AlphaFoldDB" id="A0A9Q1M544"/>
<evidence type="ECO:0000259" key="3">
    <source>
        <dbReference type="SMART" id="SM00645"/>
    </source>
</evidence>
<dbReference type="PANTHER" id="PTHR12411">
    <property type="entry name" value="CYSTEINE PROTEASE FAMILY C1-RELATED"/>
    <property type="match status" value="1"/>
</dbReference>
<accession>A0A9Q1M544</accession>
<comment type="similarity">
    <text evidence="1">Belongs to the peptidase C1 family.</text>
</comment>
<evidence type="ECO:0000313" key="5">
    <source>
        <dbReference type="Proteomes" id="UP001152561"/>
    </source>
</evidence>
<dbReference type="SMART" id="SM00645">
    <property type="entry name" value="Pept_C1"/>
    <property type="match status" value="1"/>
</dbReference>
<dbReference type="Pfam" id="PF00112">
    <property type="entry name" value="Peptidase_C1"/>
    <property type="match status" value="1"/>
</dbReference>
<sequence>MGKFTRIVKYIVKKNSKRNSDSDHLVEDWRKHGAVTEVKDQGQCGARWAFLACGAMEGINAIVAGELISLSEQELIECDSSCNKGCEGGLMDPAFEWVINNGGIDSAADYPYTAYSQGYCNYSKVNHTVATIDGYQDVPQEESALLCAVAQQPVRVDID</sequence>
<organism evidence="4 5">
    <name type="scientific">Anisodus acutangulus</name>
    <dbReference type="NCBI Taxonomy" id="402998"/>
    <lineage>
        <taxon>Eukaryota</taxon>
        <taxon>Viridiplantae</taxon>
        <taxon>Streptophyta</taxon>
        <taxon>Embryophyta</taxon>
        <taxon>Tracheophyta</taxon>
        <taxon>Spermatophyta</taxon>
        <taxon>Magnoliopsida</taxon>
        <taxon>eudicotyledons</taxon>
        <taxon>Gunneridae</taxon>
        <taxon>Pentapetalae</taxon>
        <taxon>asterids</taxon>
        <taxon>lamiids</taxon>
        <taxon>Solanales</taxon>
        <taxon>Solanaceae</taxon>
        <taxon>Solanoideae</taxon>
        <taxon>Hyoscyameae</taxon>
        <taxon>Anisodus</taxon>
    </lineage>
</organism>
<dbReference type="EMBL" id="JAJAGQ010000011">
    <property type="protein sequence ID" value="KAJ8549476.1"/>
    <property type="molecule type" value="Genomic_DNA"/>
</dbReference>
<feature type="domain" description="Peptidase C1A papain C-terminal" evidence="3">
    <location>
        <begin position="25"/>
        <end position="158"/>
    </location>
</feature>
<dbReference type="SUPFAM" id="SSF54001">
    <property type="entry name" value="Cysteine proteinases"/>
    <property type="match status" value="1"/>
</dbReference>
<dbReference type="InterPro" id="IPR038765">
    <property type="entry name" value="Papain-like_cys_pep_sf"/>
</dbReference>
<name>A0A9Q1M544_9SOLA</name>
<dbReference type="Gene3D" id="3.90.70.10">
    <property type="entry name" value="Cysteine proteinases"/>
    <property type="match status" value="1"/>
</dbReference>
<dbReference type="Proteomes" id="UP001152561">
    <property type="component" value="Unassembled WGS sequence"/>
</dbReference>
<evidence type="ECO:0000256" key="2">
    <source>
        <dbReference type="ARBA" id="ARBA00023157"/>
    </source>
</evidence>
<keyword evidence="2" id="KW-1015">Disulfide bond</keyword>
<keyword evidence="5" id="KW-1185">Reference proteome</keyword>
<gene>
    <name evidence="4" type="ORF">K7X08_033183</name>
</gene>
<dbReference type="InterPro" id="IPR039417">
    <property type="entry name" value="Peptidase_C1A_papain-like"/>
</dbReference>
<evidence type="ECO:0000313" key="4">
    <source>
        <dbReference type="EMBL" id="KAJ8549476.1"/>
    </source>
</evidence>
<protein>
    <recommendedName>
        <fullName evidence="3">Peptidase C1A papain C-terminal domain-containing protein</fullName>
    </recommendedName>
</protein>
<dbReference type="InterPro" id="IPR013128">
    <property type="entry name" value="Peptidase_C1A"/>
</dbReference>
<comment type="caution">
    <text evidence="4">The sequence shown here is derived from an EMBL/GenBank/DDBJ whole genome shotgun (WGS) entry which is preliminary data.</text>
</comment>
<evidence type="ECO:0000256" key="1">
    <source>
        <dbReference type="ARBA" id="ARBA00008455"/>
    </source>
</evidence>
<dbReference type="CDD" id="cd02248">
    <property type="entry name" value="Peptidase_C1A"/>
    <property type="match status" value="1"/>
</dbReference>
<proteinExistence type="inferred from homology"/>
<dbReference type="GO" id="GO:0006508">
    <property type="term" value="P:proteolysis"/>
    <property type="evidence" value="ECO:0007669"/>
    <property type="project" value="InterPro"/>
</dbReference>